<organism evidence="1 2">
    <name type="scientific">Tetrapyrgos nigripes</name>
    <dbReference type="NCBI Taxonomy" id="182062"/>
    <lineage>
        <taxon>Eukaryota</taxon>
        <taxon>Fungi</taxon>
        <taxon>Dikarya</taxon>
        <taxon>Basidiomycota</taxon>
        <taxon>Agaricomycotina</taxon>
        <taxon>Agaricomycetes</taxon>
        <taxon>Agaricomycetidae</taxon>
        <taxon>Agaricales</taxon>
        <taxon>Marasmiineae</taxon>
        <taxon>Marasmiaceae</taxon>
        <taxon>Tetrapyrgos</taxon>
    </lineage>
</organism>
<keyword evidence="2" id="KW-1185">Reference proteome</keyword>
<comment type="caution">
    <text evidence="1">The sequence shown here is derived from an EMBL/GenBank/DDBJ whole genome shotgun (WGS) entry which is preliminary data.</text>
</comment>
<accession>A0A8H5F4M3</accession>
<protein>
    <submittedName>
        <fullName evidence="1">Uncharacterized protein</fullName>
    </submittedName>
</protein>
<dbReference type="EMBL" id="JAACJM010000392">
    <property type="protein sequence ID" value="KAF5323650.1"/>
    <property type="molecule type" value="Genomic_DNA"/>
</dbReference>
<sequence length="230" mass="25045">MLLRLPKTIGRASNSLLSPGHSSLYPNASLLTPPNFQLPDLAGQARAKCLYTHIWNFGRIWRSYVKYLNTLIGMDTPAILSSTTPQDIAGWNEGISSATAEIRQAAATLSFTKKEQGSRRGAFNSKTFGISYGNGRLELGNIKIGSAQNARIVNQLLKNPGIRRVLSSKPSHIRFTRHTPAPSVILRQQTQSSSEIFAAPPSLPAPSTWARARFPLPIPTTPTKLTGSVQ</sequence>
<reference evidence="1 2" key="1">
    <citation type="journal article" date="2020" name="ISME J.">
        <title>Uncovering the hidden diversity of litter-decomposition mechanisms in mushroom-forming fungi.</title>
        <authorList>
            <person name="Floudas D."/>
            <person name="Bentzer J."/>
            <person name="Ahren D."/>
            <person name="Johansson T."/>
            <person name="Persson P."/>
            <person name="Tunlid A."/>
        </authorList>
    </citation>
    <scope>NUCLEOTIDE SEQUENCE [LARGE SCALE GENOMIC DNA]</scope>
    <source>
        <strain evidence="1 2">CBS 291.85</strain>
    </source>
</reference>
<name>A0A8H5F4M3_9AGAR</name>
<gene>
    <name evidence="1" type="ORF">D9758_017139</name>
</gene>
<dbReference type="AlphaFoldDB" id="A0A8H5F4M3"/>
<proteinExistence type="predicted"/>
<dbReference type="Proteomes" id="UP000559256">
    <property type="component" value="Unassembled WGS sequence"/>
</dbReference>
<evidence type="ECO:0000313" key="2">
    <source>
        <dbReference type="Proteomes" id="UP000559256"/>
    </source>
</evidence>
<evidence type="ECO:0000313" key="1">
    <source>
        <dbReference type="EMBL" id="KAF5323650.1"/>
    </source>
</evidence>